<protein>
    <submittedName>
        <fullName evidence="1">Uncharacterized protein</fullName>
    </submittedName>
</protein>
<gene>
    <name evidence="1" type="ORF">HUT09_19045</name>
</gene>
<dbReference type="RefSeq" id="WP_176144236.1">
    <property type="nucleotide sequence ID" value="NZ_CP054926.1"/>
</dbReference>
<accession>A0A7H8MRL3</accession>
<organism evidence="1 2">
    <name type="scientific">Streptomyces microflavus</name>
    <name type="common">Streptomyces lipmanii</name>
    <dbReference type="NCBI Taxonomy" id="1919"/>
    <lineage>
        <taxon>Bacteria</taxon>
        <taxon>Bacillati</taxon>
        <taxon>Actinomycetota</taxon>
        <taxon>Actinomycetes</taxon>
        <taxon>Kitasatosporales</taxon>
        <taxon>Streptomycetaceae</taxon>
        <taxon>Streptomyces</taxon>
    </lineage>
</organism>
<dbReference type="GeneID" id="87633340"/>
<dbReference type="EMBL" id="CP054926">
    <property type="protein sequence ID" value="QKW44454.1"/>
    <property type="molecule type" value="Genomic_DNA"/>
</dbReference>
<evidence type="ECO:0000313" key="2">
    <source>
        <dbReference type="Proteomes" id="UP000509345"/>
    </source>
</evidence>
<proteinExistence type="predicted"/>
<dbReference type="Proteomes" id="UP000509345">
    <property type="component" value="Chromosome"/>
</dbReference>
<sequence>MALEKYPYDPLLHGAGTVGHSRGCSWHGLKACAEEPTSSYLTPIGRMAACPRAERQIEDLYGSPS</sequence>
<reference evidence="1 2" key="1">
    <citation type="submission" date="2020-06" db="EMBL/GenBank/DDBJ databases">
        <title>Genome mining for natural products.</title>
        <authorList>
            <person name="Zhang B."/>
            <person name="Shi J."/>
            <person name="Ge H."/>
        </authorList>
    </citation>
    <scope>NUCLEOTIDE SEQUENCE [LARGE SCALE GENOMIC DNA]</scope>
    <source>
        <strain evidence="1 2">NA06532</strain>
    </source>
</reference>
<name>A0A7H8MRL3_STRMI</name>
<dbReference type="AlphaFoldDB" id="A0A7H8MRL3"/>
<evidence type="ECO:0000313" key="1">
    <source>
        <dbReference type="EMBL" id="QKW44454.1"/>
    </source>
</evidence>